<name>A0A5B8RJA9_HAEIF</name>
<reference evidence="1" key="1">
    <citation type="journal article" date="2020" name="MSphere">
        <title>Role of Horizontal Gene Transfer in the Development of Multidrug Resistance in Haemophilus influenzae.</title>
        <authorList>
            <person name="Hegstad K."/>
            <person name="Mylvaganam H."/>
            <person name="Janice J."/>
            <person name="Josefsen E."/>
            <person name="Sivertsen A."/>
            <person name="Skaare D."/>
        </authorList>
    </citation>
    <scope>NUCLEOTIDE SEQUENCE</scope>
    <source>
        <strain evidence="1">0</strain>
    </source>
</reference>
<dbReference type="AlphaFoldDB" id="A0A5B8RJA9"/>
<protein>
    <submittedName>
        <fullName evidence="1">Uncharacterized protein</fullName>
    </submittedName>
</protein>
<dbReference type="EMBL" id="MN106412">
    <property type="protein sequence ID" value="QEA08812.1"/>
    <property type="molecule type" value="Genomic_DNA"/>
</dbReference>
<accession>A0A5B8RJA9</accession>
<sequence>MYCKVHFENSQWLATFSLPEPTGETMGAFCVNLMPQI</sequence>
<organism evidence="1">
    <name type="scientific">Haemophilus influenzae</name>
    <dbReference type="NCBI Taxonomy" id="727"/>
    <lineage>
        <taxon>Bacteria</taxon>
        <taxon>Pseudomonadati</taxon>
        <taxon>Pseudomonadota</taxon>
        <taxon>Gammaproteobacteria</taxon>
        <taxon>Pasteurellales</taxon>
        <taxon>Pasteurellaceae</taxon>
        <taxon>Haemophilus</taxon>
    </lineage>
</organism>
<evidence type="ECO:0000313" key="1">
    <source>
        <dbReference type="EMBL" id="QEA08812.1"/>
    </source>
</evidence>
<proteinExistence type="predicted"/>